<feature type="compositionally biased region" description="Basic and acidic residues" evidence="1">
    <location>
        <begin position="9"/>
        <end position="24"/>
    </location>
</feature>
<dbReference type="InterPro" id="IPR002477">
    <property type="entry name" value="Peptidoglycan-bd-like"/>
</dbReference>
<dbReference type="KEGG" id="arev:RVR_2784"/>
<feature type="domain" description="Peptidoglycan binding-like" evidence="3">
    <location>
        <begin position="315"/>
        <end position="377"/>
    </location>
</feature>
<evidence type="ECO:0000313" key="5">
    <source>
        <dbReference type="Proteomes" id="UP000595703"/>
    </source>
</evidence>
<feature type="compositionally biased region" description="Low complexity" evidence="1">
    <location>
        <begin position="231"/>
        <end position="255"/>
    </location>
</feature>
<reference evidence="4 5" key="4">
    <citation type="journal article" date="2020" name="Sci. Rep.">
        <title>beta-carboline chemical signals induce reveromycin production through a LuxR family regulator in Streptomyces sp. SN-593.</title>
        <authorList>
            <person name="Panthee S."/>
            <person name="Kito N."/>
            <person name="Hayashi T."/>
            <person name="Shimizu T."/>
            <person name="Ishikawa J."/>
            <person name="Hamamoto H."/>
            <person name="Osada H."/>
            <person name="Takahashi S."/>
        </authorList>
    </citation>
    <scope>NUCLEOTIDE SEQUENCE [LARGE SCALE GENOMIC DNA]</scope>
    <source>
        <strain evidence="4 5">SN-593</strain>
    </source>
</reference>
<protein>
    <recommendedName>
        <fullName evidence="3">Peptidoglycan binding-like domain-containing protein</fullName>
    </recommendedName>
</protein>
<name>A0A7U3VN24_9ACTN</name>
<keyword evidence="2" id="KW-0812">Transmembrane</keyword>
<feature type="compositionally biased region" description="Low complexity" evidence="1">
    <location>
        <begin position="205"/>
        <end position="218"/>
    </location>
</feature>
<evidence type="ECO:0000313" key="4">
    <source>
        <dbReference type="EMBL" id="BBA97164.1"/>
    </source>
</evidence>
<evidence type="ECO:0000256" key="2">
    <source>
        <dbReference type="SAM" id="Phobius"/>
    </source>
</evidence>
<dbReference type="Proteomes" id="UP000595703">
    <property type="component" value="Chromosome"/>
</dbReference>
<dbReference type="Pfam" id="PF01471">
    <property type="entry name" value="PG_binding_1"/>
    <property type="match status" value="1"/>
</dbReference>
<reference evidence="4 5" key="2">
    <citation type="journal article" date="2011" name="J. Antibiot.">
        <title>Furaquinocins I and J: novel polyketide isoprenoid hybrid compounds from Streptomyces reveromyceticus SN-593.</title>
        <authorList>
            <person name="Panthee S."/>
            <person name="Takahashi S."/>
            <person name="Takagi H."/>
            <person name="Nogawa T."/>
            <person name="Oowada E."/>
            <person name="Uramoto M."/>
            <person name="Osada H."/>
        </authorList>
    </citation>
    <scope>NUCLEOTIDE SEQUENCE [LARGE SCALE GENOMIC DNA]</scope>
    <source>
        <strain evidence="4 5">SN-593</strain>
    </source>
</reference>
<dbReference type="Gene3D" id="1.10.101.10">
    <property type="entry name" value="PGBD-like superfamily/PGBD"/>
    <property type="match status" value="1"/>
</dbReference>
<dbReference type="RefSeq" id="WP_202233488.1">
    <property type="nucleotide sequence ID" value="NZ_AP018365.1"/>
</dbReference>
<reference evidence="4 5" key="1">
    <citation type="journal article" date="2010" name="J. Bacteriol.">
        <title>Biochemical characterization of a novel indole prenyltransferase from Streptomyces sp. SN-593.</title>
        <authorList>
            <person name="Takahashi S."/>
            <person name="Takagi H."/>
            <person name="Toyoda A."/>
            <person name="Uramoto M."/>
            <person name="Nogawa T."/>
            <person name="Ueki M."/>
            <person name="Sakaki Y."/>
            <person name="Osada H."/>
        </authorList>
    </citation>
    <scope>NUCLEOTIDE SEQUENCE [LARGE SCALE GENOMIC DNA]</scope>
    <source>
        <strain evidence="4 5">SN-593</strain>
    </source>
</reference>
<feature type="region of interest" description="Disordered" evidence="1">
    <location>
        <begin position="1"/>
        <end position="59"/>
    </location>
</feature>
<feature type="compositionally biased region" description="Pro residues" evidence="1">
    <location>
        <begin position="31"/>
        <end position="40"/>
    </location>
</feature>
<keyword evidence="2" id="KW-0472">Membrane</keyword>
<reference evidence="4 5" key="3">
    <citation type="journal article" date="2011" name="Nat. Chem. Biol.">
        <title>Reveromycin A biosynthesis uses RevG and RevJ for stereospecific spiroacetal formation.</title>
        <authorList>
            <person name="Takahashi S."/>
            <person name="Toyoda A."/>
            <person name="Sekiyama Y."/>
            <person name="Takagi H."/>
            <person name="Nogawa T."/>
            <person name="Uramoto M."/>
            <person name="Suzuki R."/>
            <person name="Koshino H."/>
            <person name="Kumano T."/>
            <person name="Panthee S."/>
            <person name="Dairi T."/>
            <person name="Ishikawa J."/>
            <person name="Ikeda H."/>
            <person name="Sakaki Y."/>
            <person name="Osada H."/>
        </authorList>
    </citation>
    <scope>NUCLEOTIDE SEQUENCE [LARGE SCALE GENOMIC DNA]</scope>
    <source>
        <strain evidence="4 5">SN-593</strain>
    </source>
</reference>
<dbReference type="EMBL" id="AP018365">
    <property type="protein sequence ID" value="BBA97164.1"/>
    <property type="molecule type" value="Genomic_DNA"/>
</dbReference>
<dbReference type="SUPFAM" id="SSF47090">
    <property type="entry name" value="PGBD-like"/>
    <property type="match status" value="1"/>
</dbReference>
<keyword evidence="2" id="KW-1133">Transmembrane helix</keyword>
<proteinExistence type="predicted"/>
<organism evidence="4 5">
    <name type="scientific">Actinacidiphila reveromycinica</name>
    <dbReference type="NCBI Taxonomy" id="659352"/>
    <lineage>
        <taxon>Bacteria</taxon>
        <taxon>Bacillati</taxon>
        <taxon>Actinomycetota</taxon>
        <taxon>Actinomycetes</taxon>
        <taxon>Kitasatosporales</taxon>
        <taxon>Streptomycetaceae</taxon>
        <taxon>Actinacidiphila</taxon>
    </lineage>
</organism>
<gene>
    <name evidence="4" type="ORF">RVR_2784</name>
</gene>
<feature type="region of interest" description="Disordered" evidence="1">
    <location>
        <begin position="185"/>
        <end position="307"/>
    </location>
</feature>
<feature type="transmembrane region" description="Helical" evidence="2">
    <location>
        <begin position="158"/>
        <end position="177"/>
    </location>
</feature>
<evidence type="ECO:0000259" key="3">
    <source>
        <dbReference type="Pfam" id="PF01471"/>
    </source>
</evidence>
<evidence type="ECO:0000256" key="1">
    <source>
        <dbReference type="SAM" id="MobiDB-lite"/>
    </source>
</evidence>
<keyword evidence="5" id="KW-1185">Reference proteome</keyword>
<sequence length="385" mass="38367">MAPRQPSGPEDRYDGRYDRPDRPYPSHGPHHPPAAHPAPGGPAEDDAGGIRAAERSAERAAAVAAVEGFHPLRLRPYVAEPDGEAGETTVRRLIDTGATGATGIPGAAYADTPGPVAGGPAPHDLGLFPADGPDRPDDGDGYAAAAARGRHRRRKRGLVVAAAAVAASALAAGAVAVSGQIGEEQSGADRALPDQSSSMPDVVLPPDAAHATASAAPAMTGRSTAADTHRAAGPSATPSASATPPPAAGDGTPAARSAAPALVSGSASTVTATPPATSTAATDPAQGTGDPTQPTGTGGSTTTTTPAQVLEVGDSGPAVADLQRRLSEVWVYAGPIDGVFDGQVKLAVATFQTWYWVTDASDGSHNGVYGPNTRAALERQTQGDS</sequence>
<dbReference type="InterPro" id="IPR036366">
    <property type="entry name" value="PGBDSf"/>
</dbReference>
<dbReference type="InterPro" id="IPR036365">
    <property type="entry name" value="PGBD-like_sf"/>
</dbReference>
<dbReference type="AlphaFoldDB" id="A0A7U3VN24"/>
<accession>A0A7U3VN24</accession>
<feature type="compositionally biased region" description="Low complexity" evidence="1">
    <location>
        <begin position="266"/>
        <end position="306"/>
    </location>
</feature>